<name>A0A2N0ZD47_9BACI</name>
<proteinExistence type="predicted"/>
<evidence type="ECO:0000313" key="2">
    <source>
        <dbReference type="EMBL" id="PKG27432.1"/>
    </source>
</evidence>
<keyword evidence="3" id="KW-1185">Reference proteome</keyword>
<dbReference type="EMBL" id="PISD01000043">
    <property type="protein sequence ID" value="PKG27432.1"/>
    <property type="molecule type" value="Genomic_DNA"/>
</dbReference>
<reference evidence="2 3" key="1">
    <citation type="journal article" date="2010" name="Int. J. Syst. Evol. Microbiol.">
        <title>Bacillus horneckiae sp. nov., isolated from a spacecraft-assembly clean room.</title>
        <authorList>
            <person name="Vaishampayan P."/>
            <person name="Probst A."/>
            <person name="Krishnamurthi S."/>
            <person name="Ghosh S."/>
            <person name="Osman S."/>
            <person name="McDowall A."/>
            <person name="Ruckmani A."/>
            <person name="Mayilraj S."/>
            <person name="Venkateswaran K."/>
        </authorList>
    </citation>
    <scope>NUCLEOTIDE SEQUENCE [LARGE SCALE GENOMIC DNA]</scope>
    <source>
        <strain evidence="3">1PO1SC</strain>
    </source>
</reference>
<evidence type="ECO:0000313" key="3">
    <source>
        <dbReference type="Proteomes" id="UP000233343"/>
    </source>
</evidence>
<dbReference type="RefSeq" id="WP_066197435.1">
    <property type="nucleotide sequence ID" value="NZ_JAFDQP010000005.1"/>
</dbReference>
<protein>
    <submittedName>
        <fullName evidence="2">Uncharacterized protein</fullName>
    </submittedName>
</protein>
<keyword evidence="1" id="KW-0175">Coiled coil</keyword>
<dbReference type="Proteomes" id="UP000233343">
    <property type="component" value="Unassembled WGS sequence"/>
</dbReference>
<dbReference type="AlphaFoldDB" id="A0A2N0ZD47"/>
<gene>
    <name evidence="2" type="ORF">CWS20_18755</name>
</gene>
<evidence type="ECO:0000256" key="1">
    <source>
        <dbReference type="SAM" id="Coils"/>
    </source>
</evidence>
<feature type="coiled-coil region" evidence="1">
    <location>
        <begin position="39"/>
        <end position="66"/>
    </location>
</feature>
<organism evidence="2 3">
    <name type="scientific">Cytobacillus horneckiae</name>
    <dbReference type="NCBI Taxonomy" id="549687"/>
    <lineage>
        <taxon>Bacteria</taxon>
        <taxon>Bacillati</taxon>
        <taxon>Bacillota</taxon>
        <taxon>Bacilli</taxon>
        <taxon>Bacillales</taxon>
        <taxon>Bacillaceae</taxon>
        <taxon>Cytobacillus</taxon>
    </lineage>
</organism>
<sequence>MEDKLQYIKDRLERNMKWKTYFDGKWVDSVVGEYTHKDVKWIIDKIEQQQQEIERLERQIEKSLEYGNHDFTPDDIQPL</sequence>
<accession>A0A2N0ZD47</accession>
<comment type="caution">
    <text evidence="2">The sequence shown here is derived from an EMBL/GenBank/DDBJ whole genome shotgun (WGS) entry which is preliminary data.</text>
</comment>